<proteinExistence type="inferred from homology"/>
<dbReference type="PANTHER" id="PTHR37838:SF1">
    <property type="entry name" value="NA(+)-TRANSLOCATING NADH-QUINONE REDUCTASE SUBUNIT C"/>
    <property type="match status" value="1"/>
</dbReference>
<keyword evidence="11 16" id="KW-0915">Sodium</keyword>
<feature type="compositionally biased region" description="Basic and acidic residues" evidence="18">
    <location>
        <begin position="90"/>
        <end position="109"/>
    </location>
</feature>
<dbReference type="HAMAP" id="MF_00427">
    <property type="entry name" value="NqrC"/>
    <property type="match status" value="1"/>
</dbReference>
<dbReference type="GO" id="GO:0005886">
    <property type="term" value="C:plasma membrane"/>
    <property type="evidence" value="ECO:0007669"/>
    <property type="project" value="UniProtKB-SubCell"/>
</dbReference>
<dbReference type="SMART" id="SM00900">
    <property type="entry name" value="FMN_bind"/>
    <property type="match status" value="1"/>
</dbReference>
<evidence type="ECO:0000256" key="12">
    <source>
        <dbReference type="ARBA" id="ARBA00023065"/>
    </source>
</evidence>
<dbReference type="PIRSF" id="PIRSF009437">
    <property type="entry name" value="NQR-1_subunit_C"/>
    <property type="match status" value="1"/>
</dbReference>
<evidence type="ECO:0000256" key="11">
    <source>
        <dbReference type="ARBA" id="ARBA00023053"/>
    </source>
</evidence>
<dbReference type="NCBIfam" id="NF003749">
    <property type="entry name" value="PRK05346.1-5"/>
    <property type="match status" value="1"/>
</dbReference>
<evidence type="ECO:0000256" key="10">
    <source>
        <dbReference type="ARBA" id="ARBA00023027"/>
    </source>
</evidence>
<dbReference type="EMBL" id="NSKD01000002">
    <property type="protein sequence ID" value="PAU81333.1"/>
    <property type="molecule type" value="Genomic_DNA"/>
</dbReference>
<evidence type="ECO:0000256" key="9">
    <source>
        <dbReference type="ARBA" id="ARBA00022989"/>
    </source>
</evidence>
<evidence type="ECO:0000256" key="16">
    <source>
        <dbReference type="HAMAP-Rule" id="MF_00427"/>
    </source>
</evidence>
<evidence type="ECO:0000256" key="4">
    <source>
        <dbReference type="ARBA" id="ARBA00022553"/>
    </source>
</evidence>
<dbReference type="GO" id="GO:0016655">
    <property type="term" value="F:oxidoreductase activity, acting on NAD(P)H, quinone or similar compound as acceptor"/>
    <property type="evidence" value="ECO:0007669"/>
    <property type="project" value="UniProtKB-UniRule"/>
</dbReference>
<comment type="subunit">
    <text evidence="16 17">Composed of six subunits; NqrA, NqrB, NqrC, NqrD, NqrE and NqrF.</text>
</comment>
<evidence type="ECO:0000256" key="7">
    <source>
        <dbReference type="ARBA" id="ARBA00022692"/>
    </source>
</evidence>
<comment type="cofactor">
    <cofactor evidence="16 17">
        <name>FMN</name>
        <dbReference type="ChEBI" id="CHEBI:58210"/>
    </cofactor>
</comment>
<dbReference type="GO" id="GO:0010181">
    <property type="term" value="F:FMN binding"/>
    <property type="evidence" value="ECO:0007669"/>
    <property type="project" value="UniProtKB-UniRule"/>
</dbReference>
<reference evidence="20 21" key="1">
    <citation type="submission" date="2017-08" db="EMBL/GenBank/DDBJ databases">
        <title>Halovibrio sewagensis sp. nov., isolated from wastewater of high salinity.</title>
        <authorList>
            <person name="Dong X."/>
            <person name="Zhang G."/>
        </authorList>
    </citation>
    <scope>NUCLEOTIDE SEQUENCE [LARGE SCALE GENOMIC DNA]</scope>
    <source>
        <strain evidence="20 21">YL5-2</strain>
    </source>
</reference>
<dbReference type="RefSeq" id="WP_095617055.1">
    <property type="nucleotide sequence ID" value="NZ_NSKD01000002.1"/>
</dbReference>
<name>A0A2A2F9W0_9GAMM</name>
<dbReference type="Proteomes" id="UP000218896">
    <property type="component" value="Unassembled WGS sequence"/>
</dbReference>
<evidence type="ECO:0000256" key="18">
    <source>
        <dbReference type="SAM" id="MobiDB-lite"/>
    </source>
</evidence>
<keyword evidence="4 16" id="KW-0597">Phosphoprotein</keyword>
<dbReference type="AlphaFoldDB" id="A0A2A2F9W0"/>
<dbReference type="Pfam" id="PF04205">
    <property type="entry name" value="FMN_bind"/>
    <property type="match status" value="1"/>
</dbReference>
<evidence type="ECO:0000313" key="20">
    <source>
        <dbReference type="EMBL" id="PAU81333.1"/>
    </source>
</evidence>
<comment type="subcellular location">
    <subcellularLocation>
        <location evidence="16">Cell membrane</location>
        <topology evidence="16">Single-pass membrane protein</topology>
    </subcellularLocation>
</comment>
<comment type="function">
    <text evidence="16">NQR complex catalyzes the reduction of ubiquinone-1 to ubiquinol by two successive reactions, coupled with the transport of Na(+) ions from the cytoplasm to the periplasm. NqrA to NqrE are probably involved in the second step, the conversion of ubisemiquinone to ubiquinol.</text>
</comment>
<keyword evidence="13 16" id="KW-0830">Ubiquinone</keyword>
<evidence type="ECO:0000256" key="13">
    <source>
        <dbReference type="ARBA" id="ARBA00023075"/>
    </source>
</evidence>
<dbReference type="InterPro" id="IPR010204">
    <property type="entry name" value="NqrC"/>
</dbReference>
<evidence type="ECO:0000256" key="5">
    <source>
        <dbReference type="ARBA" id="ARBA00022630"/>
    </source>
</evidence>
<evidence type="ECO:0000256" key="17">
    <source>
        <dbReference type="PIRNR" id="PIRNR009437"/>
    </source>
</evidence>
<dbReference type="InterPro" id="IPR007329">
    <property type="entry name" value="FMN-bd"/>
</dbReference>
<evidence type="ECO:0000313" key="21">
    <source>
        <dbReference type="Proteomes" id="UP000218896"/>
    </source>
</evidence>
<evidence type="ECO:0000256" key="15">
    <source>
        <dbReference type="ARBA" id="ARBA00023201"/>
    </source>
</evidence>
<keyword evidence="7 16" id="KW-0812">Transmembrane</keyword>
<keyword evidence="2 16" id="KW-1003">Cell membrane</keyword>
<evidence type="ECO:0000256" key="2">
    <source>
        <dbReference type="ARBA" id="ARBA00022475"/>
    </source>
</evidence>
<feature type="region of interest" description="Disordered" evidence="18">
    <location>
        <begin position="86"/>
        <end position="117"/>
    </location>
</feature>
<keyword evidence="1 16" id="KW-0813">Transport</keyword>
<sequence>MSQSNDTVSKILIVAVTLSIVFSVIVSGAAVTLRPAQERNEALSTRSNMLAAAGIIEADASNDKVAETFDRFEVLLVEMGTGETVTPETAKAKSAESYDQRRASRDPDISRGLQDDPAGINRQATYRKAFVLKENGSVERVVLPIHGYGLWSTMYGFLALEGDANTVAGLRFYEHGETPGLGAKIQSPDWVAKWKGKKIYEPGNWQNPNFRLIKGGVGENTEGREHKVDALSGATLTSRGVESTINFWLGERGYGPFLARVRNGEI</sequence>
<dbReference type="EC" id="7.2.1.1" evidence="16 17"/>
<dbReference type="PANTHER" id="PTHR37838">
    <property type="entry name" value="NA(+)-TRANSLOCATING NADH-QUINONE REDUCTASE SUBUNIT C"/>
    <property type="match status" value="1"/>
</dbReference>
<keyword evidence="9 16" id="KW-1133">Transmembrane helix</keyword>
<evidence type="ECO:0000256" key="1">
    <source>
        <dbReference type="ARBA" id="ARBA00022448"/>
    </source>
</evidence>
<comment type="similarity">
    <text evidence="16 17">Belongs to the NqrC family.</text>
</comment>
<feature type="transmembrane region" description="Helical" evidence="16">
    <location>
        <begin position="12"/>
        <end position="33"/>
    </location>
</feature>
<dbReference type="NCBIfam" id="TIGR01938">
    <property type="entry name" value="nqrC"/>
    <property type="match status" value="1"/>
</dbReference>
<keyword evidence="12 16" id="KW-0406">Ion transport</keyword>
<comment type="caution">
    <text evidence="16">Lacks conserved residue(s) required for the propagation of feature annotation.</text>
</comment>
<keyword evidence="6 16" id="KW-0288">FMN</keyword>
<evidence type="ECO:0000259" key="19">
    <source>
        <dbReference type="SMART" id="SM00900"/>
    </source>
</evidence>
<feature type="domain" description="FMN-binding" evidence="19">
    <location>
        <begin position="149"/>
        <end position="252"/>
    </location>
</feature>
<accession>A0A2A2F9W0</accession>
<keyword evidence="3" id="KW-0997">Cell inner membrane</keyword>
<keyword evidence="15 16" id="KW-0739">Sodium transport</keyword>
<keyword evidence="21" id="KW-1185">Reference proteome</keyword>
<comment type="caution">
    <text evidence="20">The sequence shown here is derived from an EMBL/GenBank/DDBJ whole genome shotgun (WGS) entry which is preliminary data.</text>
</comment>
<evidence type="ECO:0000256" key="3">
    <source>
        <dbReference type="ARBA" id="ARBA00022519"/>
    </source>
</evidence>
<dbReference type="GO" id="GO:0006814">
    <property type="term" value="P:sodium ion transport"/>
    <property type="evidence" value="ECO:0007669"/>
    <property type="project" value="UniProtKB-UniRule"/>
</dbReference>
<keyword evidence="10 16" id="KW-0520">NAD</keyword>
<keyword evidence="5 16" id="KW-0285">Flavoprotein</keyword>
<keyword evidence="8 16" id="KW-1278">Translocase</keyword>
<dbReference type="OrthoDB" id="9786835at2"/>
<protein>
    <recommendedName>
        <fullName evidence="16 17">Na(+)-translocating NADH-quinone reductase subunit C</fullName>
        <shortName evidence="16 17">Na(+)-NQR subunit C</shortName>
        <shortName evidence="16 17">Na(+)-translocating NQR subunit C</shortName>
        <ecNumber evidence="16 17">7.2.1.1</ecNumber>
    </recommendedName>
    <alternativeName>
        <fullName evidence="16 17">NQR complex subunit C</fullName>
    </alternativeName>
    <alternativeName>
        <fullName evidence="16 17">NQR-1 subunit C</fullName>
    </alternativeName>
</protein>
<evidence type="ECO:0000256" key="8">
    <source>
        <dbReference type="ARBA" id="ARBA00022967"/>
    </source>
</evidence>
<evidence type="ECO:0000256" key="6">
    <source>
        <dbReference type="ARBA" id="ARBA00022643"/>
    </source>
</evidence>
<gene>
    <name evidence="16" type="primary">nqrC</name>
    <name evidence="20" type="ORF">CK501_07255</name>
</gene>
<keyword evidence="14 16" id="KW-0472">Membrane</keyword>
<evidence type="ECO:0000256" key="14">
    <source>
        <dbReference type="ARBA" id="ARBA00023136"/>
    </source>
</evidence>
<feature type="modified residue" description="FMN phosphoryl threonine" evidence="16">
    <location>
        <position position="235"/>
    </location>
</feature>
<organism evidence="20 21">
    <name type="scientific">Halovibrio salipaludis</name>
    <dbReference type="NCBI Taxonomy" id="2032626"/>
    <lineage>
        <taxon>Bacteria</taxon>
        <taxon>Pseudomonadati</taxon>
        <taxon>Pseudomonadota</taxon>
        <taxon>Gammaproteobacteria</taxon>
        <taxon>Oceanospirillales</taxon>
        <taxon>Halomonadaceae</taxon>
        <taxon>Halovibrio</taxon>
    </lineage>
</organism>
<comment type="catalytic activity">
    <reaction evidence="16 17">
        <text>a ubiquinone + n Na(+)(in) + NADH + H(+) = a ubiquinol + n Na(+)(out) + NAD(+)</text>
        <dbReference type="Rhea" id="RHEA:47748"/>
        <dbReference type="Rhea" id="RHEA-COMP:9565"/>
        <dbReference type="Rhea" id="RHEA-COMP:9566"/>
        <dbReference type="ChEBI" id="CHEBI:15378"/>
        <dbReference type="ChEBI" id="CHEBI:16389"/>
        <dbReference type="ChEBI" id="CHEBI:17976"/>
        <dbReference type="ChEBI" id="CHEBI:29101"/>
        <dbReference type="ChEBI" id="CHEBI:57540"/>
        <dbReference type="ChEBI" id="CHEBI:57945"/>
        <dbReference type="EC" id="7.2.1.1"/>
    </reaction>
</comment>